<accession>A0A6A5TZV3</accession>
<feature type="transmembrane region" description="Helical" evidence="7">
    <location>
        <begin position="259"/>
        <end position="278"/>
    </location>
</feature>
<evidence type="ECO:0000256" key="4">
    <source>
        <dbReference type="ARBA" id="ARBA00023136"/>
    </source>
</evidence>
<evidence type="ECO:0000256" key="5">
    <source>
        <dbReference type="ARBA" id="ARBA00038359"/>
    </source>
</evidence>
<dbReference type="GO" id="GO:0016020">
    <property type="term" value="C:membrane"/>
    <property type="evidence" value="ECO:0007669"/>
    <property type="project" value="UniProtKB-SubCell"/>
</dbReference>
<name>A0A6A5TZV3_9PLEO</name>
<evidence type="ECO:0000256" key="3">
    <source>
        <dbReference type="ARBA" id="ARBA00022989"/>
    </source>
</evidence>
<dbReference type="OrthoDB" id="5329176at2759"/>
<dbReference type="Proteomes" id="UP000800035">
    <property type="component" value="Unassembled WGS sequence"/>
</dbReference>
<dbReference type="Pfam" id="PF20684">
    <property type="entry name" value="Fung_rhodopsin"/>
    <property type="match status" value="1"/>
</dbReference>
<feature type="domain" description="Rhodopsin" evidence="8">
    <location>
        <begin position="43"/>
        <end position="282"/>
    </location>
</feature>
<sequence>MVQHQNPVHVTQEYLAENIGHRLLIIACAFIPLELFFFVLFYISRYLAKTLKGWDVWLFIPVGFLFNVGLCVCSILAVQIAGAGRHIEAVELDDPMKVVRRSKIQKAAELIDFAAITGSKLAVLVLYLRIFSIQKYRIATWATGALVVITWLGALIGSLSICKPLAYQWDKTIPGGRCGNLIRGYQLIGIPNLLSDIIMMVLPLPAIWKLQMGIAAKIGLVVTFLFGSAGTITCILRVVTFFHSTTLLTDPTYTCVATFSYLIAEAGTYFMAACIPHLRYLKRRMFPEQSFTKLVDTGIKKLPIKGDTVGGTVGSGSGSGTRSGNGTRKGDGVLRTTHISVVESRIQEEPAGDEFEMEDRSKHRSVQR</sequence>
<feature type="region of interest" description="Disordered" evidence="6">
    <location>
        <begin position="310"/>
        <end position="368"/>
    </location>
</feature>
<keyword evidence="3 7" id="KW-1133">Transmembrane helix</keyword>
<dbReference type="PANTHER" id="PTHR33048">
    <property type="entry name" value="PTH11-LIKE INTEGRAL MEMBRANE PROTEIN (AFU_ORTHOLOGUE AFUA_5G11245)"/>
    <property type="match status" value="1"/>
</dbReference>
<gene>
    <name evidence="9" type="ORF">CC80DRAFT_469031</name>
</gene>
<evidence type="ECO:0000256" key="2">
    <source>
        <dbReference type="ARBA" id="ARBA00022692"/>
    </source>
</evidence>
<evidence type="ECO:0000313" key="10">
    <source>
        <dbReference type="Proteomes" id="UP000800035"/>
    </source>
</evidence>
<evidence type="ECO:0000256" key="1">
    <source>
        <dbReference type="ARBA" id="ARBA00004141"/>
    </source>
</evidence>
<comment type="similarity">
    <text evidence="5">Belongs to the SAT4 family.</text>
</comment>
<organism evidence="9 10">
    <name type="scientific">Byssothecium circinans</name>
    <dbReference type="NCBI Taxonomy" id="147558"/>
    <lineage>
        <taxon>Eukaryota</taxon>
        <taxon>Fungi</taxon>
        <taxon>Dikarya</taxon>
        <taxon>Ascomycota</taxon>
        <taxon>Pezizomycotina</taxon>
        <taxon>Dothideomycetes</taxon>
        <taxon>Pleosporomycetidae</taxon>
        <taxon>Pleosporales</taxon>
        <taxon>Massarineae</taxon>
        <taxon>Massarinaceae</taxon>
        <taxon>Byssothecium</taxon>
    </lineage>
</organism>
<feature type="transmembrane region" description="Helical" evidence="7">
    <location>
        <begin position="56"/>
        <end position="78"/>
    </location>
</feature>
<feature type="transmembrane region" description="Helical" evidence="7">
    <location>
        <begin position="23"/>
        <end position="44"/>
    </location>
</feature>
<evidence type="ECO:0000259" key="8">
    <source>
        <dbReference type="Pfam" id="PF20684"/>
    </source>
</evidence>
<proteinExistence type="inferred from homology"/>
<feature type="transmembrane region" description="Helical" evidence="7">
    <location>
        <begin position="218"/>
        <end position="239"/>
    </location>
</feature>
<dbReference type="EMBL" id="ML976987">
    <property type="protein sequence ID" value="KAF1958161.1"/>
    <property type="molecule type" value="Genomic_DNA"/>
</dbReference>
<evidence type="ECO:0000256" key="7">
    <source>
        <dbReference type="SAM" id="Phobius"/>
    </source>
</evidence>
<protein>
    <recommendedName>
        <fullName evidence="8">Rhodopsin domain-containing protein</fullName>
    </recommendedName>
</protein>
<keyword evidence="4 7" id="KW-0472">Membrane</keyword>
<evidence type="ECO:0000256" key="6">
    <source>
        <dbReference type="SAM" id="MobiDB-lite"/>
    </source>
</evidence>
<feature type="compositionally biased region" description="Gly residues" evidence="6">
    <location>
        <begin position="310"/>
        <end position="323"/>
    </location>
</feature>
<feature type="transmembrane region" description="Helical" evidence="7">
    <location>
        <begin position="138"/>
        <end position="162"/>
    </location>
</feature>
<dbReference type="InterPro" id="IPR052337">
    <property type="entry name" value="SAT4-like"/>
</dbReference>
<dbReference type="AlphaFoldDB" id="A0A6A5TZV3"/>
<keyword evidence="2 7" id="KW-0812">Transmembrane</keyword>
<keyword evidence="10" id="KW-1185">Reference proteome</keyword>
<reference evidence="9" key="1">
    <citation type="journal article" date="2020" name="Stud. Mycol.">
        <title>101 Dothideomycetes genomes: a test case for predicting lifestyles and emergence of pathogens.</title>
        <authorList>
            <person name="Haridas S."/>
            <person name="Albert R."/>
            <person name="Binder M."/>
            <person name="Bloem J."/>
            <person name="Labutti K."/>
            <person name="Salamov A."/>
            <person name="Andreopoulos B."/>
            <person name="Baker S."/>
            <person name="Barry K."/>
            <person name="Bills G."/>
            <person name="Bluhm B."/>
            <person name="Cannon C."/>
            <person name="Castanera R."/>
            <person name="Culley D."/>
            <person name="Daum C."/>
            <person name="Ezra D."/>
            <person name="Gonzalez J."/>
            <person name="Henrissat B."/>
            <person name="Kuo A."/>
            <person name="Liang C."/>
            <person name="Lipzen A."/>
            <person name="Lutzoni F."/>
            <person name="Magnuson J."/>
            <person name="Mondo S."/>
            <person name="Nolan M."/>
            <person name="Ohm R."/>
            <person name="Pangilinan J."/>
            <person name="Park H.-J."/>
            <person name="Ramirez L."/>
            <person name="Alfaro M."/>
            <person name="Sun H."/>
            <person name="Tritt A."/>
            <person name="Yoshinaga Y."/>
            <person name="Zwiers L.-H."/>
            <person name="Turgeon B."/>
            <person name="Goodwin S."/>
            <person name="Spatafora J."/>
            <person name="Crous P."/>
            <person name="Grigoriev I."/>
        </authorList>
    </citation>
    <scope>NUCLEOTIDE SEQUENCE</scope>
    <source>
        <strain evidence="9">CBS 675.92</strain>
    </source>
</reference>
<feature type="transmembrane region" description="Helical" evidence="7">
    <location>
        <begin position="110"/>
        <end position="132"/>
    </location>
</feature>
<dbReference type="InterPro" id="IPR049326">
    <property type="entry name" value="Rhodopsin_dom_fungi"/>
</dbReference>
<comment type="subcellular location">
    <subcellularLocation>
        <location evidence="1">Membrane</location>
        <topology evidence="1">Multi-pass membrane protein</topology>
    </subcellularLocation>
</comment>
<evidence type="ECO:0000313" key="9">
    <source>
        <dbReference type="EMBL" id="KAF1958161.1"/>
    </source>
</evidence>
<dbReference type="PANTHER" id="PTHR33048:SF156">
    <property type="entry name" value="INTEGRAL MEMBRANE PROTEIN"/>
    <property type="match status" value="1"/>
</dbReference>